<gene>
    <name evidence="1" type="ORF">FLL45_08945</name>
</gene>
<evidence type="ECO:0000313" key="2">
    <source>
        <dbReference type="Proteomes" id="UP000317839"/>
    </source>
</evidence>
<reference evidence="1 2" key="1">
    <citation type="submission" date="2019-06" db="EMBL/GenBank/DDBJ databases">
        <title>Draft genome of Aliikangiella marina GYP-15.</title>
        <authorList>
            <person name="Wang G."/>
        </authorList>
    </citation>
    <scope>NUCLEOTIDE SEQUENCE [LARGE SCALE GENOMIC DNA]</scope>
    <source>
        <strain evidence="1 2">GYP-15</strain>
    </source>
</reference>
<accession>A0A545TCW6</accession>
<dbReference type="EMBL" id="VIKR01000002">
    <property type="protein sequence ID" value="TQV75057.1"/>
    <property type="molecule type" value="Genomic_DNA"/>
</dbReference>
<dbReference type="Proteomes" id="UP000317839">
    <property type="component" value="Unassembled WGS sequence"/>
</dbReference>
<name>A0A545TCW6_9GAMM</name>
<dbReference type="AlphaFoldDB" id="A0A545TCW6"/>
<evidence type="ECO:0000313" key="1">
    <source>
        <dbReference type="EMBL" id="TQV75057.1"/>
    </source>
</evidence>
<proteinExistence type="predicted"/>
<sequence>MGLLSLFKTQRSRPKIFQKVSHELLSELAENNAWLSDYLEHQDKIARINWQGVFTYLEQSAVDKKHLITHQELTLLWLNQLRSQLSQQFFIYQSDHFIILSNGDDKFLNKLFKMTEAIYRRIKSALADILDPKFDAAENFKHPIFVTSDIDLYYDYVSYFYPEDGEFQQSSGVFLRYGINHFVVPESEFEQLEAVVAHELTHAMLSHLSLPVWVDEGLAVNTETMITRQANYRLNPQKNSRHNDFWNEKTIQEFWSGEGFQKPGETSELCYHLAQIIVASMAEEHPSFVEFVRNAKYPDSGEAAAYKVFGGSLGAIIEQFFGPGDWSPKPDQWSANQ</sequence>
<protein>
    <recommendedName>
        <fullName evidence="3">DUF1570 domain-containing protein</fullName>
    </recommendedName>
</protein>
<evidence type="ECO:0008006" key="3">
    <source>
        <dbReference type="Google" id="ProtNLM"/>
    </source>
</evidence>
<dbReference type="OrthoDB" id="256673at2"/>
<dbReference type="RefSeq" id="WP_142941674.1">
    <property type="nucleotide sequence ID" value="NZ_VIKR01000002.1"/>
</dbReference>
<comment type="caution">
    <text evidence="1">The sequence shown here is derived from an EMBL/GenBank/DDBJ whole genome shotgun (WGS) entry which is preliminary data.</text>
</comment>
<keyword evidence="2" id="KW-1185">Reference proteome</keyword>
<organism evidence="1 2">
    <name type="scientific">Aliikangiella marina</name>
    <dbReference type="NCBI Taxonomy" id="1712262"/>
    <lineage>
        <taxon>Bacteria</taxon>
        <taxon>Pseudomonadati</taxon>
        <taxon>Pseudomonadota</taxon>
        <taxon>Gammaproteobacteria</taxon>
        <taxon>Oceanospirillales</taxon>
        <taxon>Pleioneaceae</taxon>
        <taxon>Aliikangiella</taxon>
    </lineage>
</organism>